<sequence length="68" mass="7458">MFAFVGPLPAYRPPPSKNQHPLSIRVQPLQTGTFLQKVWFVICIVGFVGFLVGAVACNVVARAFVVEK</sequence>
<feature type="region of interest" description="Disordered" evidence="1">
    <location>
        <begin position="1"/>
        <end position="20"/>
    </location>
</feature>
<proteinExistence type="predicted"/>
<evidence type="ECO:0000313" key="3">
    <source>
        <dbReference type="EMBL" id="KKW27380.1"/>
    </source>
</evidence>
<organism evidence="3 4">
    <name type="scientific">Candidatus Kaiserbacteria bacterium GW2011_GWB1_52_6</name>
    <dbReference type="NCBI Taxonomy" id="1618674"/>
    <lineage>
        <taxon>Bacteria</taxon>
        <taxon>Candidatus Kaiseribacteriota</taxon>
    </lineage>
</organism>
<comment type="caution">
    <text evidence="3">The sequence shown here is derived from an EMBL/GenBank/DDBJ whole genome shotgun (WGS) entry which is preliminary data.</text>
</comment>
<evidence type="ECO:0000256" key="2">
    <source>
        <dbReference type="SAM" id="Phobius"/>
    </source>
</evidence>
<keyword evidence="2" id="KW-0812">Transmembrane</keyword>
<dbReference type="AlphaFoldDB" id="A0A0G1X965"/>
<feature type="transmembrane region" description="Helical" evidence="2">
    <location>
        <begin position="38"/>
        <end position="65"/>
    </location>
</feature>
<dbReference type="Proteomes" id="UP000034185">
    <property type="component" value="Unassembled WGS sequence"/>
</dbReference>
<evidence type="ECO:0000313" key="4">
    <source>
        <dbReference type="Proteomes" id="UP000034185"/>
    </source>
</evidence>
<protein>
    <submittedName>
        <fullName evidence="3">Uncharacterized protein</fullName>
    </submittedName>
</protein>
<gene>
    <name evidence="3" type="ORF">UY70_C0015G0001</name>
</gene>
<keyword evidence="2" id="KW-1133">Transmembrane helix</keyword>
<reference evidence="3 4" key="1">
    <citation type="journal article" date="2015" name="Nature">
        <title>rRNA introns, odd ribosomes, and small enigmatic genomes across a large radiation of phyla.</title>
        <authorList>
            <person name="Brown C.T."/>
            <person name="Hug L.A."/>
            <person name="Thomas B.C."/>
            <person name="Sharon I."/>
            <person name="Castelle C.J."/>
            <person name="Singh A."/>
            <person name="Wilkins M.J."/>
            <person name="Williams K.H."/>
            <person name="Banfield J.F."/>
        </authorList>
    </citation>
    <scope>NUCLEOTIDE SEQUENCE [LARGE SCALE GENOMIC DNA]</scope>
</reference>
<dbReference type="EMBL" id="LCRA01000015">
    <property type="protein sequence ID" value="KKW27380.1"/>
    <property type="molecule type" value="Genomic_DNA"/>
</dbReference>
<evidence type="ECO:0000256" key="1">
    <source>
        <dbReference type="SAM" id="MobiDB-lite"/>
    </source>
</evidence>
<name>A0A0G1X965_9BACT</name>
<keyword evidence="2" id="KW-0472">Membrane</keyword>
<accession>A0A0G1X965</accession>